<dbReference type="Pfam" id="PF08305">
    <property type="entry name" value="NPCBM"/>
    <property type="match status" value="1"/>
</dbReference>
<organism evidence="4 5">
    <name type="scientific">Metallumcola ferriviriculae</name>
    <dbReference type="NCBI Taxonomy" id="3039180"/>
    <lineage>
        <taxon>Bacteria</taxon>
        <taxon>Bacillati</taxon>
        <taxon>Bacillota</taxon>
        <taxon>Clostridia</taxon>
        <taxon>Neomoorellales</taxon>
        <taxon>Desulfitibacteraceae</taxon>
        <taxon>Metallumcola</taxon>
    </lineage>
</organism>
<dbReference type="Pfam" id="PF07833">
    <property type="entry name" value="Cu_amine_oxidN1"/>
    <property type="match status" value="1"/>
</dbReference>
<protein>
    <submittedName>
        <fullName evidence="4">NPCBM/NEW2 domain-containing protein</fullName>
    </submittedName>
</protein>
<gene>
    <name evidence="4" type="ORF">MFMK1_002961</name>
</gene>
<evidence type="ECO:0000259" key="3">
    <source>
        <dbReference type="Pfam" id="PF08305"/>
    </source>
</evidence>
<evidence type="ECO:0000313" key="4">
    <source>
        <dbReference type="EMBL" id="WRO23113.1"/>
    </source>
</evidence>
<feature type="domain" description="Glycosyl hydrolase family 98 putative carbohydrate-binding module" evidence="3">
    <location>
        <begin position="124"/>
        <end position="221"/>
    </location>
</feature>
<dbReference type="InterPro" id="IPR038637">
    <property type="entry name" value="NPCBM_sf"/>
</dbReference>
<keyword evidence="1" id="KW-0732">Signal</keyword>
<dbReference type="SUPFAM" id="SSF55383">
    <property type="entry name" value="Copper amine oxidase, domain N"/>
    <property type="match status" value="1"/>
</dbReference>
<feature type="domain" description="Copper amine oxidase-like N-terminal" evidence="2">
    <location>
        <begin position="43"/>
        <end position="97"/>
    </location>
</feature>
<dbReference type="Proteomes" id="UP001329915">
    <property type="component" value="Chromosome"/>
</dbReference>
<keyword evidence="5" id="KW-1185">Reference proteome</keyword>
<proteinExistence type="predicted"/>
<evidence type="ECO:0000259" key="2">
    <source>
        <dbReference type="Pfam" id="PF07833"/>
    </source>
</evidence>
<sequence>MGKKSLIVCTMLVLIFISGQAIAGSAWVKKQIGVIYGNIQIYIDGNHLSTDIEPFIYNGSTMVPLRVVSEALGEPVVWDGVNNRVLIGSKHNINVPAQPKPKVETKYLEDMLVLRNVGPFFKNQFVIAHRPFAHGVAAEISKGAPKAEFVIDLKGKYKKLAGYVGVDDSTQNSSGGFKLEILGNGEQLLVSSKFSPGQYPAYIETNVSGYETLIFKVERFDVSTGDYNEVKAALANFKLQ</sequence>
<dbReference type="RefSeq" id="WP_366922499.1">
    <property type="nucleotide sequence ID" value="NZ_CP121694.1"/>
</dbReference>
<dbReference type="Gene3D" id="2.60.120.1060">
    <property type="entry name" value="NPCBM/NEW2 domain"/>
    <property type="match status" value="1"/>
</dbReference>
<dbReference type="EMBL" id="CP121694">
    <property type="protein sequence ID" value="WRO23113.1"/>
    <property type="molecule type" value="Genomic_DNA"/>
</dbReference>
<accession>A0AAU0UV01</accession>
<dbReference type="Gene3D" id="3.30.457.10">
    <property type="entry name" value="Copper amine oxidase-like, N-terminal domain"/>
    <property type="match status" value="1"/>
</dbReference>
<feature type="chain" id="PRO_5043692541" evidence="1">
    <location>
        <begin position="24"/>
        <end position="240"/>
    </location>
</feature>
<dbReference type="InterPro" id="IPR013222">
    <property type="entry name" value="Glyco_hyd_98_carb-bd"/>
</dbReference>
<name>A0AAU0UV01_9FIRM</name>
<feature type="signal peptide" evidence="1">
    <location>
        <begin position="1"/>
        <end position="23"/>
    </location>
</feature>
<dbReference type="KEGG" id="dbc:MFMK1_002961"/>
<evidence type="ECO:0000313" key="5">
    <source>
        <dbReference type="Proteomes" id="UP001329915"/>
    </source>
</evidence>
<dbReference type="InterPro" id="IPR012854">
    <property type="entry name" value="Cu_amine_oxidase-like_N"/>
</dbReference>
<dbReference type="InterPro" id="IPR036582">
    <property type="entry name" value="Mao_N_sf"/>
</dbReference>
<dbReference type="InterPro" id="IPR008979">
    <property type="entry name" value="Galactose-bd-like_sf"/>
</dbReference>
<dbReference type="SUPFAM" id="SSF49785">
    <property type="entry name" value="Galactose-binding domain-like"/>
    <property type="match status" value="1"/>
</dbReference>
<reference evidence="4 5" key="1">
    <citation type="submission" date="2023-04" db="EMBL/GenBank/DDBJ databases">
        <authorList>
            <person name="Hsu D."/>
        </authorList>
    </citation>
    <scope>NUCLEOTIDE SEQUENCE [LARGE SCALE GENOMIC DNA]</scope>
    <source>
        <strain evidence="4 5">MK1</strain>
    </source>
</reference>
<dbReference type="AlphaFoldDB" id="A0AAU0UV01"/>
<evidence type="ECO:0000256" key="1">
    <source>
        <dbReference type="SAM" id="SignalP"/>
    </source>
</evidence>